<dbReference type="InterPro" id="IPR018289">
    <property type="entry name" value="MULE_transposase_dom"/>
</dbReference>
<keyword evidence="2" id="KW-1185">Reference proteome</keyword>
<dbReference type="STRING" id="48269.A0A183MLE4"/>
<dbReference type="Pfam" id="PF10551">
    <property type="entry name" value="MULE"/>
    <property type="match status" value="1"/>
</dbReference>
<reference evidence="1 2" key="1">
    <citation type="submission" date="2018-11" db="EMBL/GenBank/DDBJ databases">
        <authorList>
            <consortium name="Pathogen Informatics"/>
        </authorList>
    </citation>
    <scope>NUCLEOTIDE SEQUENCE [LARGE SCALE GENOMIC DNA]</scope>
    <source>
        <strain evidence="1 2">Zambia</strain>
    </source>
</reference>
<proteinExistence type="predicted"/>
<protein>
    <submittedName>
        <fullName evidence="1">Uncharacterized protein</fullName>
    </submittedName>
</protein>
<evidence type="ECO:0000313" key="1">
    <source>
        <dbReference type="EMBL" id="VDP22296.1"/>
    </source>
</evidence>
<evidence type="ECO:0000313" key="2">
    <source>
        <dbReference type="Proteomes" id="UP000277204"/>
    </source>
</evidence>
<dbReference type="PANTHER" id="PTHR47718:SF17">
    <property type="entry name" value="PROTEIN FAR1-RELATED SEQUENCE 5-LIKE"/>
    <property type="match status" value="1"/>
</dbReference>
<dbReference type="EMBL" id="UZAI01017241">
    <property type="protein sequence ID" value="VDP22296.1"/>
    <property type="molecule type" value="Genomic_DNA"/>
</dbReference>
<gene>
    <name evidence="1" type="ORF">SMRZ_LOCUS16869</name>
</gene>
<dbReference type="AlphaFoldDB" id="A0A183MLE4"/>
<name>A0A183MLE4_9TREM</name>
<sequence length="317" mass="36126">MSLGGLCDYELNEENCLFCFFTTADQMNLAARVFDVGFDGTYKSDIENFYLHQGVALDMNFLTITVCIAFISRETSTLLSQFMSFFGRSTNNREVVCIVTDDSPGIAGAITQAYPNSNHILCFVHLIRNVIKRFSPLSVVNRNIRRNVLPICERSRAAKKQKWSDAFRPSATLPQQNNTNFVETTHRILKMHQVNRKTPVLKSIFSVLLRTGYWMEARFQKYTSDCRNKANIGREPQIRRLQERLTPASCQLLKLHLCTPVIEIGFPTLLDGLSVSINPIESSDIRFSFSPFRKQHPRPREASELDLRGSGCMHVAM</sequence>
<accession>A0A183MLE4</accession>
<organism evidence="1 2">
    <name type="scientific">Schistosoma margrebowiei</name>
    <dbReference type="NCBI Taxonomy" id="48269"/>
    <lineage>
        <taxon>Eukaryota</taxon>
        <taxon>Metazoa</taxon>
        <taxon>Spiralia</taxon>
        <taxon>Lophotrochozoa</taxon>
        <taxon>Platyhelminthes</taxon>
        <taxon>Trematoda</taxon>
        <taxon>Digenea</taxon>
        <taxon>Strigeidida</taxon>
        <taxon>Schistosomatoidea</taxon>
        <taxon>Schistosomatidae</taxon>
        <taxon>Schistosoma</taxon>
    </lineage>
</organism>
<dbReference type="PANTHER" id="PTHR47718">
    <property type="entry name" value="OS01G0519700 PROTEIN"/>
    <property type="match status" value="1"/>
</dbReference>
<dbReference type="Proteomes" id="UP000277204">
    <property type="component" value="Unassembled WGS sequence"/>
</dbReference>